<reference evidence="2" key="1">
    <citation type="journal article" date="2005" name="Environ. Microbiol.">
        <title>Genetic and functional properties of uncultivated thermophilic crenarchaeotes from a subsurface gold mine as revealed by analysis of genome fragments.</title>
        <authorList>
            <person name="Nunoura T."/>
            <person name="Hirayama H."/>
            <person name="Takami H."/>
            <person name="Oida H."/>
            <person name="Nishi S."/>
            <person name="Shimamura S."/>
            <person name="Suzuki Y."/>
            <person name="Inagaki F."/>
            <person name="Takai K."/>
            <person name="Nealson K.H."/>
            <person name="Horikoshi K."/>
        </authorList>
    </citation>
    <scope>NUCLEOTIDE SEQUENCE</scope>
</reference>
<evidence type="ECO:0000256" key="1">
    <source>
        <dbReference type="SAM" id="Phobius"/>
    </source>
</evidence>
<feature type="transmembrane region" description="Helical" evidence="1">
    <location>
        <begin position="12"/>
        <end position="34"/>
    </location>
</feature>
<evidence type="ECO:0000313" key="2">
    <source>
        <dbReference type="EMBL" id="BAL56935.1"/>
    </source>
</evidence>
<accession>H5SL99</accession>
<organism evidence="2">
    <name type="scientific">uncultured Chloroflexota bacterium</name>
    <dbReference type="NCBI Taxonomy" id="166587"/>
    <lineage>
        <taxon>Bacteria</taxon>
        <taxon>Bacillati</taxon>
        <taxon>Chloroflexota</taxon>
        <taxon>environmental samples</taxon>
    </lineage>
</organism>
<proteinExistence type="predicted"/>
<dbReference type="AlphaFoldDB" id="H5SL99"/>
<gene>
    <name evidence="2" type="ORF">HGMM_F45G04C08</name>
</gene>
<name>H5SL99_9CHLR</name>
<sequence>MRDLLLLYLKRPQIAAALGLIVGLFLGLLWGWVIQPVEWRNATPEVLRSDYQEDYLRMAIDSFRLTLDPNKAAQRWEALGAVAPSVYQRIQAEPGAQDPLAIEAYGQLVRKVFGEKALEVNPPSGGGGFPALLVVGVAGILILAVLAFAGLYLYRLLRKGPRKMTPALQAQELSRKAERTDYESLGVAPPVSQTLTTYVLGDNLYDVSFGVESPSGKFLGEYGVGISKTIGVGDPKKVTALEVWLYDQSDIKTATTVLMSRHAYQDEALRNELAPKGDLVLIQPGGQYTLETANLQLLVKVVDLSYGEGALPPQSFFERVTLELAVWQKNAGA</sequence>
<dbReference type="EMBL" id="AP011762">
    <property type="protein sequence ID" value="BAL56935.1"/>
    <property type="molecule type" value="Genomic_DNA"/>
</dbReference>
<keyword evidence="1" id="KW-0812">Transmembrane</keyword>
<protein>
    <submittedName>
        <fullName evidence="2">Uncharacterized protein</fullName>
    </submittedName>
</protein>
<feature type="transmembrane region" description="Helical" evidence="1">
    <location>
        <begin position="131"/>
        <end position="154"/>
    </location>
</feature>
<keyword evidence="1" id="KW-0472">Membrane</keyword>
<reference evidence="2" key="2">
    <citation type="journal article" date="2012" name="PLoS ONE">
        <title>A Deeply Branching Thermophilic Bacterium with an Ancient Acetyl-CoA Pathway Dominates a Subsurface Ecosystem.</title>
        <authorList>
            <person name="Takami H."/>
            <person name="Noguchi H."/>
            <person name="Takaki Y."/>
            <person name="Uchiyama I."/>
            <person name="Toyoda A."/>
            <person name="Nishi S."/>
            <person name="Chee G.-J."/>
            <person name="Arai W."/>
            <person name="Nunoura T."/>
            <person name="Itoh T."/>
            <person name="Hattori M."/>
            <person name="Takai K."/>
        </authorList>
    </citation>
    <scope>NUCLEOTIDE SEQUENCE</scope>
</reference>
<keyword evidence="1" id="KW-1133">Transmembrane helix</keyword>